<accession>A0A165NEM3</accession>
<dbReference type="AlphaFoldDB" id="A0A165NEM3"/>
<keyword evidence="2" id="KW-1185">Reference proteome</keyword>
<reference evidence="1 2" key="1">
    <citation type="journal article" date="2016" name="Mol. Biol. Evol.">
        <title>Comparative Genomics of Early-Diverging Mushroom-Forming Fungi Provides Insights into the Origins of Lignocellulose Decay Capabilities.</title>
        <authorList>
            <person name="Nagy L.G."/>
            <person name="Riley R."/>
            <person name="Tritt A."/>
            <person name="Adam C."/>
            <person name="Daum C."/>
            <person name="Floudas D."/>
            <person name="Sun H."/>
            <person name="Yadav J.S."/>
            <person name="Pangilinan J."/>
            <person name="Larsson K.H."/>
            <person name="Matsuura K."/>
            <person name="Barry K."/>
            <person name="Labutti K."/>
            <person name="Kuo R."/>
            <person name="Ohm R.A."/>
            <person name="Bhattacharya S.S."/>
            <person name="Shirouzu T."/>
            <person name="Yoshinaga Y."/>
            <person name="Martin F.M."/>
            <person name="Grigoriev I.V."/>
            <person name="Hibbett D.S."/>
        </authorList>
    </citation>
    <scope>NUCLEOTIDE SEQUENCE [LARGE SCALE GENOMIC DNA]</scope>
    <source>
        <strain evidence="1 2">HHB12029</strain>
    </source>
</reference>
<proteinExistence type="predicted"/>
<sequence length="71" mass="8311">MEAGTYVTVCGLRLCKRGHQLQTLLETTSKAKRPPPYGQSYLLGAVWKYETWRGRERERAGEMRVRALIRW</sequence>
<evidence type="ECO:0000313" key="1">
    <source>
        <dbReference type="EMBL" id="KZW00636.1"/>
    </source>
</evidence>
<organism evidence="1 2">
    <name type="scientific">Exidia glandulosa HHB12029</name>
    <dbReference type="NCBI Taxonomy" id="1314781"/>
    <lineage>
        <taxon>Eukaryota</taxon>
        <taxon>Fungi</taxon>
        <taxon>Dikarya</taxon>
        <taxon>Basidiomycota</taxon>
        <taxon>Agaricomycotina</taxon>
        <taxon>Agaricomycetes</taxon>
        <taxon>Auriculariales</taxon>
        <taxon>Exidiaceae</taxon>
        <taxon>Exidia</taxon>
    </lineage>
</organism>
<evidence type="ECO:0000313" key="2">
    <source>
        <dbReference type="Proteomes" id="UP000077266"/>
    </source>
</evidence>
<protein>
    <submittedName>
        <fullName evidence="1">Uncharacterized protein</fullName>
    </submittedName>
</protein>
<dbReference type="Proteomes" id="UP000077266">
    <property type="component" value="Unassembled WGS sequence"/>
</dbReference>
<gene>
    <name evidence="1" type="ORF">EXIGLDRAFT_720871</name>
</gene>
<dbReference type="InParanoid" id="A0A165NEM3"/>
<name>A0A165NEM3_EXIGL</name>
<dbReference type="EMBL" id="KV425899">
    <property type="protein sequence ID" value="KZW00636.1"/>
    <property type="molecule type" value="Genomic_DNA"/>
</dbReference>